<evidence type="ECO:0000313" key="3">
    <source>
        <dbReference type="EMBL" id="TXK12100.1"/>
    </source>
</evidence>
<gene>
    <name evidence="3" type="ORF">FVP77_00970</name>
</gene>
<feature type="domain" description="PucR C-terminal helix-turn-helix" evidence="2">
    <location>
        <begin position="498"/>
        <end position="556"/>
    </location>
</feature>
<dbReference type="InterPro" id="IPR025736">
    <property type="entry name" value="PucR_C-HTH_dom"/>
</dbReference>
<dbReference type="OrthoDB" id="8450798at2"/>
<evidence type="ECO:0000313" key="4">
    <source>
        <dbReference type="Proteomes" id="UP000321034"/>
    </source>
</evidence>
<sequence length="559" mass="58811">MLRTGPRTAESPPCTFVSVVVYALSKRRCRRSTGEEALVKKRRRGGPVDRAIDRPTVRALLARTDLRLTLATTEDDLGPDALDHPVQWVHSTDLLDPTPFLSEGLVLLTTGTQFVAAPDDAALYDGYVRRLRDRGVAALGFGTEVVRDGIPPLLLAACRRDRMPLFEVPYRTPFIAVARANAETIAAGDYARRSWALAAQRAVSLAALRPDGLSATLAELARQLDAWVGLFDPSGALRREHPTDALDAETRRALESEVGAVLRRGARAGSSLQIGATPFSLQTLGRGGHLRGVIAIAGGALDAEGRAVVTSVIALAGLALEQNDGVARARALLRGGVVHALLAGDVVLARRFGRELWGGLPSAPVVVGIADATPAAADAAAEWLEGRAAEAPGTVLFGRGPHGLVFALAEPAENLAAELADRFGARVGLSSAVSYAVFAQGHDEAWSALRRGGAGVSRFGDVAASGILGALDTDVARLVAASALAPLVDHDRAHGTELVATARAWLENDARLDATATALGVHRHTVRARIGLVERTLNTDLTAFPARAELWAALRVAQG</sequence>
<dbReference type="PANTHER" id="PTHR33744">
    <property type="entry name" value="CARBOHYDRATE DIACID REGULATOR"/>
    <property type="match status" value="1"/>
</dbReference>
<dbReference type="Gene3D" id="1.10.10.2840">
    <property type="entry name" value="PucR C-terminal helix-turn-helix domain"/>
    <property type="match status" value="1"/>
</dbReference>
<dbReference type="EMBL" id="VRSV01000001">
    <property type="protein sequence ID" value="TXK12100.1"/>
    <property type="molecule type" value="Genomic_DNA"/>
</dbReference>
<dbReference type="InterPro" id="IPR042070">
    <property type="entry name" value="PucR_C-HTH_sf"/>
</dbReference>
<feature type="domain" description="Purine catabolism PurC-like" evidence="1">
    <location>
        <begin position="78"/>
        <end position="181"/>
    </location>
</feature>
<proteinExistence type="predicted"/>
<dbReference type="Pfam" id="PF07905">
    <property type="entry name" value="PucR"/>
    <property type="match status" value="1"/>
</dbReference>
<protein>
    <submittedName>
        <fullName evidence="3">PucR family transcriptional regulator</fullName>
    </submittedName>
</protein>
<evidence type="ECO:0000259" key="1">
    <source>
        <dbReference type="Pfam" id="PF07905"/>
    </source>
</evidence>
<organism evidence="3 4">
    <name type="scientific">Microbacterium hatanonis</name>
    <dbReference type="NCBI Taxonomy" id="404366"/>
    <lineage>
        <taxon>Bacteria</taxon>
        <taxon>Bacillati</taxon>
        <taxon>Actinomycetota</taxon>
        <taxon>Actinomycetes</taxon>
        <taxon>Micrococcales</taxon>
        <taxon>Microbacteriaceae</taxon>
        <taxon>Microbacterium</taxon>
    </lineage>
</organism>
<dbReference type="InterPro" id="IPR012914">
    <property type="entry name" value="PucR_dom"/>
</dbReference>
<name>A0A5C8I202_9MICO</name>
<dbReference type="AlphaFoldDB" id="A0A5C8I202"/>
<evidence type="ECO:0000259" key="2">
    <source>
        <dbReference type="Pfam" id="PF13556"/>
    </source>
</evidence>
<keyword evidence="4" id="KW-1185">Reference proteome</keyword>
<dbReference type="Proteomes" id="UP000321034">
    <property type="component" value="Unassembled WGS sequence"/>
</dbReference>
<comment type="caution">
    <text evidence="3">The sequence shown here is derived from an EMBL/GenBank/DDBJ whole genome shotgun (WGS) entry which is preliminary data.</text>
</comment>
<dbReference type="Pfam" id="PF13556">
    <property type="entry name" value="HTH_30"/>
    <property type="match status" value="1"/>
</dbReference>
<reference evidence="3 4" key="1">
    <citation type="submission" date="2019-08" db="EMBL/GenBank/DDBJ databases">
        <authorList>
            <person name="Dong K."/>
        </authorList>
    </citation>
    <scope>NUCLEOTIDE SEQUENCE [LARGE SCALE GENOMIC DNA]</scope>
    <source>
        <strain evidence="3 4">JCM14558</strain>
    </source>
</reference>
<dbReference type="PANTHER" id="PTHR33744:SF1">
    <property type="entry name" value="DNA-BINDING TRANSCRIPTIONAL ACTIVATOR ADER"/>
    <property type="match status" value="1"/>
</dbReference>
<accession>A0A5C8I202</accession>
<dbReference type="InterPro" id="IPR051448">
    <property type="entry name" value="CdaR-like_regulators"/>
</dbReference>